<evidence type="ECO:0000313" key="2">
    <source>
        <dbReference type="Proteomes" id="UP000324222"/>
    </source>
</evidence>
<organism evidence="1 2">
    <name type="scientific">Portunus trituberculatus</name>
    <name type="common">Swimming crab</name>
    <name type="synonym">Neptunus trituberculatus</name>
    <dbReference type="NCBI Taxonomy" id="210409"/>
    <lineage>
        <taxon>Eukaryota</taxon>
        <taxon>Metazoa</taxon>
        <taxon>Ecdysozoa</taxon>
        <taxon>Arthropoda</taxon>
        <taxon>Crustacea</taxon>
        <taxon>Multicrustacea</taxon>
        <taxon>Malacostraca</taxon>
        <taxon>Eumalacostraca</taxon>
        <taxon>Eucarida</taxon>
        <taxon>Decapoda</taxon>
        <taxon>Pleocyemata</taxon>
        <taxon>Brachyura</taxon>
        <taxon>Eubrachyura</taxon>
        <taxon>Portunoidea</taxon>
        <taxon>Portunidae</taxon>
        <taxon>Portuninae</taxon>
        <taxon>Portunus</taxon>
    </lineage>
</organism>
<sequence length="33" mass="4124">MYREKTREMELIESCRCAYTHPKNTSLEQHKYF</sequence>
<dbReference type="Proteomes" id="UP000324222">
    <property type="component" value="Unassembled WGS sequence"/>
</dbReference>
<keyword evidence="2" id="KW-1185">Reference proteome</keyword>
<reference evidence="1 2" key="1">
    <citation type="submission" date="2019-05" db="EMBL/GenBank/DDBJ databases">
        <title>Another draft genome of Portunus trituberculatus and its Hox gene families provides insights of decapod evolution.</title>
        <authorList>
            <person name="Jeong J.-H."/>
            <person name="Song I."/>
            <person name="Kim S."/>
            <person name="Choi T."/>
            <person name="Kim D."/>
            <person name="Ryu S."/>
            <person name="Kim W."/>
        </authorList>
    </citation>
    <scope>NUCLEOTIDE SEQUENCE [LARGE SCALE GENOMIC DNA]</scope>
    <source>
        <tissue evidence="1">Muscle</tissue>
    </source>
</reference>
<proteinExistence type="predicted"/>
<comment type="caution">
    <text evidence="1">The sequence shown here is derived from an EMBL/GenBank/DDBJ whole genome shotgun (WGS) entry which is preliminary data.</text>
</comment>
<protein>
    <submittedName>
        <fullName evidence="1">Uncharacterized protein</fullName>
    </submittedName>
</protein>
<gene>
    <name evidence="1" type="ORF">E2C01_060890</name>
</gene>
<evidence type="ECO:0000313" key="1">
    <source>
        <dbReference type="EMBL" id="MPC66738.1"/>
    </source>
</evidence>
<name>A0A5B7HCW5_PORTR</name>
<dbReference type="EMBL" id="VSRR010025188">
    <property type="protein sequence ID" value="MPC66738.1"/>
    <property type="molecule type" value="Genomic_DNA"/>
</dbReference>
<accession>A0A5B7HCW5</accession>
<dbReference type="AlphaFoldDB" id="A0A5B7HCW5"/>